<accession>A0A1G7D7L3</accession>
<dbReference type="EMBL" id="FNAY01000001">
    <property type="protein sequence ID" value="SDE47628.1"/>
    <property type="molecule type" value="Genomic_DNA"/>
</dbReference>
<proteinExistence type="predicted"/>
<dbReference type="RefSeq" id="WP_160320058.1">
    <property type="nucleotide sequence ID" value="NZ_CP061202.1"/>
</dbReference>
<dbReference type="AlphaFoldDB" id="A0A1G7D7L3"/>
<sequence>MQPMPLPHFLMMLFAVIAAAGLTIFLAVQSGLSLAVLGLGALIGACLIRMLARVE</sequence>
<reference evidence="1 2" key="1">
    <citation type="submission" date="2016-10" db="EMBL/GenBank/DDBJ databases">
        <authorList>
            <person name="de Groot N.N."/>
        </authorList>
    </citation>
    <scope>NUCLEOTIDE SEQUENCE [LARGE SCALE GENOMIC DNA]</scope>
    <source>
        <strain evidence="2">DSM 938 / 37b4</strain>
    </source>
</reference>
<organism evidence="1 2">
    <name type="scientific">Rhodobacter capsulatus</name>
    <name type="common">Rhodopseudomonas capsulata</name>
    <dbReference type="NCBI Taxonomy" id="1061"/>
    <lineage>
        <taxon>Bacteria</taxon>
        <taxon>Pseudomonadati</taxon>
        <taxon>Pseudomonadota</taxon>
        <taxon>Alphaproteobacteria</taxon>
        <taxon>Rhodobacterales</taxon>
        <taxon>Rhodobacter group</taxon>
        <taxon>Rhodobacter</taxon>
    </lineage>
</organism>
<gene>
    <name evidence="1" type="ORF">SAMN04244550_00513</name>
</gene>
<evidence type="ECO:0000313" key="2">
    <source>
        <dbReference type="Proteomes" id="UP000183812"/>
    </source>
</evidence>
<dbReference type="Proteomes" id="UP000183812">
    <property type="component" value="Unassembled WGS sequence"/>
</dbReference>
<protein>
    <submittedName>
        <fullName evidence="1">Uncharacterized protein</fullName>
    </submittedName>
</protein>
<name>A0A1G7D7L3_RHOCA</name>
<evidence type="ECO:0000313" key="1">
    <source>
        <dbReference type="EMBL" id="SDE47628.1"/>
    </source>
</evidence>